<reference evidence="6" key="1">
    <citation type="submission" date="2022-07" db="EMBL/GenBank/DDBJ databases">
        <title>Phylogenomic reconstructions and comparative analyses of Kickxellomycotina fungi.</title>
        <authorList>
            <person name="Reynolds N.K."/>
            <person name="Stajich J.E."/>
            <person name="Barry K."/>
            <person name="Grigoriev I.V."/>
            <person name="Crous P."/>
            <person name="Smith M.E."/>
        </authorList>
    </citation>
    <scope>NUCLEOTIDE SEQUENCE</scope>
    <source>
        <strain evidence="6">NBRC 105413</strain>
    </source>
</reference>
<keyword evidence="3" id="KW-0804">Transcription</keyword>
<dbReference type="InterPro" id="IPR006594">
    <property type="entry name" value="LisH"/>
</dbReference>
<feature type="region of interest" description="Disordered" evidence="5">
    <location>
        <begin position="596"/>
        <end position="634"/>
    </location>
</feature>
<dbReference type="PANTHER" id="PTHR45093:SF2">
    <property type="entry name" value="LISH DOMAIN-CONTAINING PROTEIN"/>
    <property type="match status" value="1"/>
</dbReference>
<feature type="compositionally biased region" description="Polar residues" evidence="5">
    <location>
        <begin position="84"/>
        <end position="98"/>
    </location>
</feature>
<gene>
    <name evidence="6" type="ORF">LPJ64_001277</name>
</gene>
<dbReference type="PROSITE" id="PS50896">
    <property type="entry name" value="LISH"/>
    <property type="match status" value="1"/>
</dbReference>
<proteinExistence type="predicted"/>
<feature type="compositionally biased region" description="Low complexity" evidence="5">
    <location>
        <begin position="159"/>
        <end position="168"/>
    </location>
</feature>
<dbReference type="Pfam" id="PF08513">
    <property type="entry name" value="LisH"/>
    <property type="match status" value="1"/>
</dbReference>
<comment type="caution">
    <text evidence="6">The sequence shown here is derived from an EMBL/GenBank/DDBJ whole genome shotgun (WGS) entry which is preliminary data.</text>
</comment>
<protein>
    <recommendedName>
        <fullName evidence="8">LisH domain-containing protein</fullName>
    </recommendedName>
</protein>
<accession>A0A9W7XLN5</accession>
<keyword evidence="4" id="KW-0539">Nucleus</keyword>
<dbReference type="GO" id="GO:0005634">
    <property type="term" value="C:nucleus"/>
    <property type="evidence" value="ECO:0007669"/>
    <property type="project" value="UniProtKB-SubCell"/>
</dbReference>
<dbReference type="Proteomes" id="UP001145021">
    <property type="component" value="Unassembled WGS sequence"/>
</dbReference>
<evidence type="ECO:0000256" key="5">
    <source>
        <dbReference type="SAM" id="MobiDB-lite"/>
    </source>
</evidence>
<keyword evidence="7" id="KW-1185">Reference proteome</keyword>
<feature type="compositionally biased region" description="Low complexity" evidence="5">
    <location>
        <begin position="67"/>
        <end position="83"/>
    </location>
</feature>
<feature type="region of interest" description="Disordered" evidence="5">
    <location>
        <begin position="148"/>
        <end position="188"/>
    </location>
</feature>
<feature type="compositionally biased region" description="Low complexity" evidence="5">
    <location>
        <begin position="601"/>
        <end position="614"/>
    </location>
</feature>
<keyword evidence="2" id="KW-0805">Transcription regulation</keyword>
<evidence type="ECO:0000256" key="2">
    <source>
        <dbReference type="ARBA" id="ARBA00023015"/>
    </source>
</evidence>
<feature type="compositionally biased region" description="Polar residues" evidence="5">
    <location>
        <begin position="148"/>
        <end position="158"/>
    </location>
</feature>
<feature type="region of interest" description="Disordered" evidence="5">
    <location>
        <begin position="470"/>
        <end position="509"/>
    </location>
</feature>
<feature type="non-terminal residue" evidence="6">
    <location>
        <position position="634"/>
    </location>
</feature>
<organism evidence="6 7">
    <name type="scientific">Coemansia asiatica</name>
    <dbReference type="NCBI Taxonomy" id="1052880"/>
    <lineage>
        <taxon>Eukaryota</taxon>
        <taxon>Fungi</taxon>
        <taxon>Fungi incertae sedis</taxon>
        <taxon>Zoopagomycota</taxon>
        <taxon>Kickxellomycotina</taxon>
        <taxon>Kickxellomycetes</taxon>
        <taxon>Kickxellales</taxon>
        <taxon>Kickxellaceae</taxon>
        <taxon>Coemansia</taxon>
    </lineage>
</organism>
<name>A0A9W7XLN5_9FUNG</name>
<feature type="region of interest" description="Disordered" evidence="5">
    <location>
        <begin position="288"/>
        <end position="325"/>
    </location>
</feature>
<sequence>MVHEALLNAYVFDFLKKKGFHQTAIQFADECKDLPLIKPTDDDSQTSNGVDNSTAAISAKDEDSKNQGTGSSSSSKQKSPTPSAKNSDTLSPTITSRSMPGVNVPINTPRGFLLEWWSVFWDVFAASSERSSKHQVPESIRAYVNHQQTQRQGRKLSTNANNINVNGNGKRSALQAGSDPEDSLNPLSVPITGIDGLGSIKRSRLGDEVDRSPQSAALVAKYSFSDSIDLLQLPEQQHQHQQQSGNKIRNMASFPRNLGVNISPGGAHTLSDEYTGFLSRSLRMVAEGKSAHSSNDSMKVPTQRAASQKMSSPPSAPAAPGMPNAANSIHAMQRLMSPPPPSLPMASPMISNASAQQNDLRRASVVSMPYALHTAAAPGGTLQQRVGSVGPPQQQPPPAMRQQTMPAGFGNSAIPNHPMLGLNPADLGLHGSPNAFAVATGVAAAAAAAGLGPVRSPAQAMMGPAGFSNAHFQQQQQQKSSHLDQGGQQSSFSAKPSQAPTQPNAASALEPTASNSHFVSNAQQQMQQFMAMANMDPNGGSQPPLIHQTPTPVPHSMTNSFQSQIDHHQQQQQQKQQHQYNALQWQQQLMPQNITSAGNQASVSASPGAASVNVHQRRTDGGADQIKNSGNGAQ</sequence>
<evidence type="ECO:0000313" key="6">
    <source>
        <dbReference type="EMBL" id="KAJ1647365.1"/>
    </source>
</evidence>
<evidence type="ECO:0000313" key="7">
    <source>
        <dbReference type="Proteomes" id="UP001145021"/>
    </source>
</evidence>
<evidence type="ECO:0000256" key="4">
    <source>
        <dbReference type="ARBA" id="ARBA00023242"/>
    </source>
</evidence>
<comment type="subcellular location">
    <subcellularLocation>
        <location evidence="1">Nucleus</location>
    </subcellularLocation>
</comment>
<feature type="region of interest" description="Disordered" evidence="5">
    <location>
        <begin position="533"/>
        <end position="581"/>
    </location>
</feature>
<dbReference type="PANTHER" id="PTHR45093">
    <property type="entry name" value="TRANSCRIPTION ACTIVATOR MSS11"/>
    <property type="match status" value="1"/>
</dbReference>
<evidence type="ECO:0008006" key="8">
    <source>
        <dbReference type="Google" id="ProtNLM"/>
    </source>
</evidence>
<dbReference type="EMBL" id="JANBOH010000032">
    <property type="protein sequence ID" value="KAJ1647365.1"/>
    <property type="molecule type" value="Genomic_DNA"/>
</dbReference>
<feature type="compositionally biased region" description="Low complexity" evidence="5">
    <location>
        <begin position="570"/>
        <end position="579"/>
    </location>
</feature>
<feature type="compositionally biased region" description="Polar residues" evidence="5">
    <location>
        <begin position="486"/>
        <end position="505"/>
    </location>
</feature>
<evidence type="ECO:0000256" key="1">
    <source>
        <dbReference type="ARBA" id="ARBA00004123"/>
    </source>
</evidence>
<feature type="region of interest" description="Disordered" evidence="5">
    <location>
        <begin position="38"/>
        <end position="104"/>
    </location>
</feature>
<feature type="compositionally biased region" description="Low complexity" evidence="5">
    <location>
        <begin position="305"/>
        <end position="325"/>
    </location>
</feature>
<dbReference type="AlphaFoldDB" id="A0A9W7XLN5"/>
<dbReference type="SMART" id="SM00667">
    <property type="entry name" value="LisH"/>
    <property type="match status" value="1"/>
</dbReference>
<evidence type="ECO:0000256" key="3">
    <source>
        <dbReference type="ARBA" id="ARBA00023163"/>
    </source>
</evidence>
<feature type="compositionally biased region" description="Polar residues" evidence="5">
    <location>
        <begin position="45"/>
        <end position="56"/>
    </location>
</feature>